<dbReference type="HAMAP" id="MF_01521">
    <property type="entry name" value="MntP_pump"/>
    <property type="match status" value="1"/>
</dbReference>
<dbReference type="GeneID" id="92938023"/>
<dbReference type="AlphaFoldDB" id="A0A7X5PB16"/>
<reference evidence="11 13" key="3">
    <citation type="submission" date="2017-09" db="EMBL/GenBank/DDBJ databases">
        <title>FDA dAtabase for Regulatory Grade micrObial Sequences (FDA-ARGOS): Supporting development and validation of Infectious Disease Dx tests.</title>
        <authorList>
            <person name="Kerrigan L."/>
            <person name="Long C."/>
            <person name="Tallon L.J."/>
            <person name="Sadzewicz L."/>
            <person name="Ott S."/>
            <person name="Zhao X."/>
            <person name="Nagaraj S."/>
            <person name="Vavikolanu K."/>
            <person name="Aluvathingal J."/>
            <person name="Nadendla S."/>
            <person name="Sichtig H."/>
        </authorList>
    </citation>
    <scope>NUCLEOTIDE SEQUENCE [LARGE SCALE GENOMIC DNA]</scope>
    <source>
        <strain evidence="11 13">FDAARGOS_423</strain>
    </source>
</reference>
<dbReference type="InterPro" id="IPR003810">
    <property type="entry name" value="Mntp/YtaF"/>
</dbReference>
<name>A0A7X5PB16_CLOSG</name>
<dbReference type="KEGG" id="cld:CLSPO_c13000"/>
<dbReference type="Pfam" id="PF02659">
    <property type="entry name" value="Mntp"/>
    <property type="match status" value="1"/>
</dbReference>
<evidence type="ECO:0000256" key="3">
    <source>
        <dbReference type="ARBA" id="ARBA00022692"/>
    </source>
</evidence>
<dbReference type="InterPro" id="IPR022929">
    <property type="entry name" value="Put_MntP"/>
</dbReference>
<evidence type="ECO:0000256" key="6">
    <source>
        <dbReference type="ARBA" id="ARBA00023136"/>
    </source>
</evidence>
<dbReference type="RefSeq" id="WP_003490485.1">
    <property type="nucleotide sequence ID" value="NZ_CBCRVC010000041.1"/>
</dbReference>
<evidence type="ECO:0000313" key="13">
    <source>
        <dbReference type="Proteomes" id="UP000223854"/>
    </source>
</evidence>
<keyword evidence="7 8" id="KW-0464">Manganese</keyword>
<feature type="transmembrane region" description="Helical" evidence="8">
    <location>
        <begin position="116"/>
        <end position="135"/>
    </location>
</feature>
<dbReference type="EMBL" id="CP009225">
    <property type="protein sequence ID" value="AKC62020.1"/>
    <property type="molecule type" value="Genomic_DNA"/>
</dbReference>
<comment type="function">
    <text evidence="8">Probably functions as a manganese efflux pump.</text>
</comment>
<accession>A0A7X5PB16</accession>
<evidence type="ECO:0000313" key="11">
    <source>
        <dbReference type="EMBL" id="PHH00778.1"/>
    </source>
</evidence>
<evidence type="ECO:0000313" key="14">
    <source>
        <dbReference type="Proteomes" id="UP000486601"/>
    </source>
</evidence>
<feature type="transmembrane region" description="Helical" evidence="8">
    <location>
        <begin position="141"/>
        <end position="162"/>
    </location>
</feature>
<dbReference type="GO" id="GO:0005384">
    <property type="term" value="F:manganese ion transmembrane transporter activity"/>
    <property type="evidence" value="ECO:0007669"/>
    <property type="project" value="UniProtKB-UniRule"/>
</dbReference>
<gene>
    <name evidence="9" type="primary">mntP1</name>
    <name evidence="8" type="synonym">mntP</name>
    <name evidence="9" type="ORF">CLSPO_c13000</name>
    <name evidence="11" type="ORF">CRX47_13315</name>
    <name evidence="10" type="ORF">FDF70_13650</name>
</gene>
<keyword evidence="2 8" id="KW-1003">Cell membrane</keyword>
<dbReference type="EMBL" id="PDLH01000007">
    <property type="protein sequence ID" value="PHH00778.1"/>
    <property type="molecule type" value="Genomic_DNA"/>
</dbReference>
<evidence type="ECO:0000256" key="5">
    <source>
        <dbReference type="ARBA" id="ARBA00023065"/>
    </source>
</evidence>
<dbReference type="GO" id="GO:0005886">
    <property type="term" value="C:plasma membrane"/>
    <property type="evidence" value="ECO:0007669"/>
    <property type="project" value="UniProtKB-SubCell"/>
</dbReference>
<reference evidence="9" key="1">
    <citation type="submission" date="2014-08" db="EMBL/GenBank/DDBJ databases">
        <authorList>
            <person name="Kubiak A."/>
            <person name="Poehlein A."/>
            <person name="Daniel R."/>
            <person name="Minton N.P."/>
        </authorList>
    </citation>
    <scope>NUCLEOTIDE SEQUENCE</scope>
    <source>
        <strain evidence="9">NCIMB 10696</strain>
    </source>
</reference>
<sequence>MDFVSIILISIGLSMDAFAVSITNGAIISKVTASEGIRIGLFFGGFQALMPLIGWSVGIKFQSYISTLDHWIALILLSIIGGKMVYDSIKESKDHKDEIACDYATGEKKCLNNKTLTILAIATSIDALAVGVSFAFLKVSIISTISIIGTITFIICFIGVMIGKKCGKLLKKRAEILGGIVLIFIGIKIFIEHTNILSNIF</sequence>
<dbReference type="InterPro" id="IPR036259">
    <property type="entry name" value="MFS_trans_sf"/>
</dbReference>
<dbReference type="PANTHER" id="PTHR35529:SF1">
    <property type="entry name" value="MANGANESE EFFLUX PUMP MNTP-RELATED"/>
    <property type="match status" value="1"/>
</dbReference>
<feature type="transmembrane region" description="Helical" evidence="8">
    <location>
        <begin position="39"/>
        <end position="58"/>
    </location>
</feature>
<keyword evidence="3 8" id="KW-0812">Transmembrane</keyword>
<evidence type="ECO:0000256" key="1">
    <source>
        <dbReference type="ARBA" id="ARBA00022448"/>
    </source>
</evidence>
<dbReference type="SUPFAM" id="SSF103473">
    <property type="entry name" value="MFS general substrate transporter"/>
    <property type="match status" value="1"/>
</dbReference>
<evidence type="ECO:0000256" key="8">
    <source>
        <dbReference type="HAMAP-Rule" id="MF_01521"/>
    </source>
</evidence>
<dbReference type="Proteomes" id="UP000223854">
    <property type="component" value="Unassembled WGS sequence"/>
</dbReference>
<evidence type="ECO:0000256" key="7">
    <source>
        <dbReference type="ARBA" id="ARBA00023211"/>
    </source>
</evidence>
<organism evidence="10 14">
    <name type="scientific">Clostridium sporogenes</name>
    <dbReference type="NCBI Taxonomy" id="1509"/>
    <lineage>
        <taxon>Bacteria</taxon>
        <taxon>Bacillati</taxon>
        <taxon>Bacillota</taxon>
        <taxon>Clostridia</taxon>
        <taxon>Eubacteriales</taxon>
        <taxon>Clostridiaceae</taxon>
        <taxon>Clostridium</taxon>
    </lineage>
</organism>
<comment type="subcellular location">
    <subcellularLocation>
        <location evidence="8">Cell membrane</location>
        <topology evidence="8">Multi-pass membrane protein</topology>
    </subcellularLocation>
</comment>
<feature type="transmembrane region" description="Helical" evidence="8">
    <location>
        <begin position="70"/>
        <end position="86"/>
    </location>
</feature>
<protein>
    <recommendedName>
        <fullName evidence="8">Putative manganese efflux pump MntP</fullName>
    </recommendedName>
</protein>
<dbReference type="PANTHER" id="PTHR35529">
    <property type="entry name" value="MANGANESE EFFLUX PUMP MNTP-RELATED"/>
    <property type="match status" value="1"/>
</dbReference>
<keyword evidence="4 8" id="KW-1133">Transmembrane helix</keyword>
<keyword evidence="5 8" id="KW-0406">Ion transport</keyword>
<evidence type="ECO:0000313" key="10">
    <source>
        <dbReference type="EMBL" id="NFR62498.1"/>
    </source>
</evidence>
<keyword evidence="13" id="KW-1185">Reference proteome</keyword>
<dbReference type="Proteomes" id="UP000486601">
    <property type="component" value="Unassembled WGS sequence"/>
</dbReference>
<comment type="similarity">
    <text evidence="8">Belongs to the MntP (TC 9.B.29) family.</text>
</comment>
<dbReference type="Proteomes" id="UP000033052">
    <property type="component" value="Chromosome"/>
</dbReference>
<keyword evidence="6 8" id="KW-0472">Membrane</keyword>
<evidence type="ECO:0000313" key="9">
    <source>
        <dbReference type="EMBL" id="AKC62020.1"/>
    </source>
</evidence>
<reference evidence="9 12" key="2">
    <citation type="journal article" date="2015" name="PLoS ONE">
        <title>A universal mariner transposon system for forward genetic studies in the genus clostridium.</title>
        <authorList>
            <person name="Zhang Y."/>
            <person name="Grosse-Honebrink A."/>
            <person name="Minton N.P."/>
        </authorList>
    </citation>
    <scope>NUCLEOTIDE SEQUENCE [LARGE SCALE GENOMIC DNA]</scope>
    <source>
        <strain evidence="9 12">NCIMB 10696</strain>
    </source>
</reference>
<feature type="transmembrane region" description="Helical" evidence="8">
    <location>
        <begin position="174"/>
        <end position="191"/>
    </location>
</feature>
<keyword evidence="1 8" id="KW-0813">Transport</keyword>
<proteinExistence type="inferred from homology"/>
<dbReference type="EMBL" id="SXCS01000008">
    <property type="protein sequence ID" value="NFR62498.1"/>
    <property type="molecule type" value="Genomic_DNA"/>
</dbReference>
<evidence type="ECO:0000256" key="4">
    <source>
        <dbReference type="ARBA" id="ARBA00022989"/>
    </source>
</evidence>
<reference evidence="10 14" key="4">
    <citation type="submission" date="2019-04" db="EMBL/GenBank/DDBJ databases">
        <title>Genome sequencing of Clostridium botulinum Groups I-IV and Clostridium butyricum.</title>
        <authorList>
            <person name="Brunt J."/>
            <person name="Van Vliet A.H.M."/>
            <person name="Stringer S.C."/>
            <person name="Carter A.T."/>
            <person name="Peck M.W."/>
        </authorList>
    </citation>
    <scope>NUCLEOTIDE SEQUENCE [LARGE SCALE GENOMIC DNA]</scope>
    <source>
        <strain evidence="10 14">IFR 18/108</strain>
    </source>
</reference>
<feature type="transmembrane region" description="Helical" evidence="8">
    <location>
        <begin position="6"/>
        <end position="27"/>
    </location>
</feature>
<evidence type="ECO:0000256" key="2">
    <source>
        <dbReference type="ARBA" id="ARBA00022475"/>
    </source>
</evidence>
<evidence type="ECO:0000313" key="12">
    <source>
        <dbReference type="Proteomes" id="UP000033052"/>
    </source>
</evidence>